<organism evidence="2 3">
    <name type="scientific">candidate division MSBL1 archaeon SCGC-AAA261F19</name>
    <dbReference type="NCBI Taxonomy" id="1698275"/>
    <lineage>
        <taxon>Archaea</taxon>
        <taxon>Methanobacteriati</taxon>
        <taxon>Methanobacteriota</taxon>
        <taxon>candidate division MSBL1</taxon>
    </lineage>
</organism>
<dbReference type="SUPFAM" id="SSF51726">
    <property type="entry name" value="UROD/MetE-like"/>
    <property type="match status" value="1"/>
</dbReference>
<sequence length="359" mass="39731">MRAERIRRKVFTMTPDMTPKERLSAHFEGKEVDRAPCFSAVGSFIYAGCEKYGHPFYSVFQDAEKASDVLSTPPELYGMENVLCPIDMNIVAEAFGAEASFYTDKPPEKVVYPTVKKKLQVEPEDYGSIEAPDVAEAGRIPYVIETVQKLKEKVDSEIPVGAFLIGPFLAAGQMVELDELYKATVKYPDEVHELVETVTGFQKEYANLLEEAGADFISLRPMGSSQDTLGVRKFKEFTMPYITEILGSIGTYKVLHICGLTDDMVNLMYETGPDGISVDQKNDLAANRKVLGPDANLYGGIDPYKTMVTASPEEVEERVKECFDAGADVPMSGCDIWPEAPVENMKALCDSIKKYGKGK</sequence>
<dbReference type="InterPro" id="IPR000257">
    <property type="entry name" value="Uroporphyrinogen_deCOase"/>
</dbReference>
<dbReference type="Proteomes" id="UP000070565">
    <property type="component" value="Unassembled WGS sequence"/>
</dbReference>
<comment type="caution">
    <text evidence="2">The sequence shown here is derived from an EMBL/GenBank/DDBJ whole genome shotgun (WGS) entry which is preliminary data.</text>
</comment>
<proteinExistence type="predicted"/>
<protein>
    <recommendedName>
        <fullName evidence="1">Uroporphyrinogen decarboxylase (URO-D) domain-containing protein</fullName>
    </recommendedName>
</protein>
<dbReference type="AlphaFoldDB" id="A0A133VBS3"/>
<gene>
    <name evidence="2" type="ORF">AKJ45_00145</name>
</gene>
<name>A0A133VBS3_9EURY</name>
<dbReference type="EMBL" id="LHXZ01000001">
    <property type="protein sequence ID" value="KXB03898.1"/>
    <property type="molecule type" value="Genomic_DNA"/>
</dbReference>
<evidence type="ECO:0000313" key="3">
    <source>
        <dbReference type="Proteomes" id="UP000070565"/>
    </source>
</evidence>
<dbReference type="GO" id="GO:0006779">
    <property type="term" value="P:porphyrin-containing compound biosynthetic process"/>
    <property type="evidence" value="ECO:0007669"/>
    <property type="project" value="InterPro"/>
</dbReference>
<dbReference type="GO" id="GO:0004853">
    <property type="term" value="F:uroporphyrinogen decarboxylase activity"/>
    <property type="evidence" value="ECO:0007669"/>
    <property type="project" value="InterPro"/>
</dbReference>
<keyword evidence="3" id="KW-1185">Reference proteome</keyword>
<accession>A0A133VBS3</accession>
<reference evidence="2 3" key="1">
    <citation type="journal article" date="2016" name="Sci. Rep.">
        <title>Metabolic traits of an uncultured archaeal lineage -MSBL1- from brine pools of the Red Sea.</title>
        <authorList>
            <person name="Mwirichia R."/>
            <person name="Alam I."/>
            <person name="Rashid M."/>
            <person name="Vinu M."/>
            <person name="Ba-Alawi W."/>
            <person name="Anthony Kamau A."/>
            <person name="Kamanda Ngugi D."/>
            <person name="Goker M."/>
            <person name="Klenk H.P."/>
            <person name="Bajic V."/>
            <person name="Stingl U."/>
        </authorList>
    </citation>
    <scope>NUCLEOTIDE SEQUENCE [LARGE SCALE GENOMIC DNA]</scope>
    <source>
        <strain evidence="2">SCGC-AAA261F19</strain>
    </source>
</reference>
<evidence type="ECO:0000313" key="2">
    <source>
        <dbReference type="EMBL" id="KXB03898.1"/>
    </source>
</evidence>
<dbReference type="Gene3D" id="3.20.20.210">
    <property type="match status" value="1"/>
</dbReference>
<feature type="domain" description="Uroporphyrinogen decarboxylase (URO-D)" evidence="1">
    <location>
        <begin position="18"/>
        <end position="355"/>
    </location>
</feature>
<dbReference type="PANTHER" id="PTHR47099">
    <property type="entry name" value="METHYLCOBAMIDE:COM METHYLTRANSFERASE MTBA"/>
    <property type="match status" value="1"/>
</dbReference>
<evidence type="ECO:0000259" key="1">
    <source>
        <dbReference type="Pfam" id="PF01208"/>
    </source>
</evidence>
<dbReference type="PANTHER" id="PTHR47099:SF1">
    <property type="entry name" value="METHYLCOBAMIDE:COM METHYLTRANSFERASE MTBA"/>
    <property type="match status" value="1"/>
</dbReference>
<dbReference type="Pfam" id="PF01208">
    <property type="entry name" value="URO-D"/>
    <property type="match status" value="1"/>
</dbReference>
<dbReference type="InterPro" id="IPR038071">
    <property type="entry name" value="UROD/MetE-like_sf"/>
</dbReference>
<dbReference type="InterPro" id="IPR052024">
    <property type="entry name" value="Methanogen_methyltrans"/>
</dbReference>